<dbReference type="STRING" id="97972.A0A2V1D6H6"/>
<reference evidence="2 3" key="1">
    <citation type="journal article" date="2018" name="Sci. Rep.">
        <title>Comparative genomics provides insights into the lifestyle and reveals functional heterogeneity of dark septate endophytic fungi.</title>
        <authorList>
            <person name="Knapp D.G."/>
            <person name="Nemeth J.B."/>
            <person name="Barry K."/>
            <person name="Hainaut M."/>
            <person name="Henrissat B."/>
            <person name="Johnson J."/>
            <person name="Kuo A."/>
            <person name="Lim J.H.P."/>
            <person name="Lipzen A."/>
            <person name="Nolan M."/>
            <person name="Ohm R.A."/>
            <person name="Tamas L."/>
            <person name="Grigoriev I.V."/>
            <person name="Spatafora J.W."/>
            <person name="Nagy L.G."/>
            <person name="Kovacs G.M."/>
        </authorList>
    </citation>
    <scope>NUCLEOTIDE SEQUENCE [LARGE SCALE GENOMIC DNA]</scope>
    <source>
        <strain evidence="2 3">DSE2036</strain>
    </source>
</reference>
<feature type="compositionally biased region" description="Basic and acidic residues" evidence="1">
    <location>
        <begin position="148"/>
        <end position="158"/>
    </location>
</feature>
<organism evidence="2 3">
    <name type="scientific">Periconia macrospinosa</name>
    <dbReference type="NCBI Taxonomy" id="97972"/>
    <lineage>
        <taxon>Eukaryota</taxon>
        <taxon>Fungi</taxon>
        <taxon>Dikarya</taxon>
        <taxon>Ascomycota</taxon>
        <taxon>Pezizomycotina</taxon>
        <taxon>Dothideomycetes</taxon>
        <taxon>Pleosporomycetidae</taxon>
        <taxon>Pleosporales</taxon>
        <taxon>Massarineae</taxon>
        <taxon>Periconiaceae</taxon>
        <taxon>Periconia</taxon>
    </lineage>
</organism>
<feature type="compositionally biased region" description="Polar residues" evidence="1">
    <location>
        <begin position="439"/>
        <end position="448"/>
    </location>
</feature>
<feature type="compositionally biased region" description="Polar residues" evidence="1">
    <location>
        <begin position="345"/>
        <end position="354"/>
    </location>
</feature>
<evidence type="ECO:0000256" key="1">
    <source>
        <dbReference type="SAM" id="MobiDB-lite"/>
    </source>
</evidence>
<feature type="compositionally biased region" description="Basic residues" evidence="1">
    <location>
        <begin position="369"/>
        <end position="378"/>
    </location>
</feature>
<dbReference type="EMBL" id="KZ805574">
    <property type="protein sequence ID" value="PVH93670.1"/>
    <property type="molecule type" value="Genomic_DNA"/>
</dbReference>
<keyword evidence="3" id="KW-1185">Reference proteome</keyword>
<proteinExistence type="predicted"/>
<protein>
    <submittedName>
        <fullName evidence="2">Uncharacterized protein</fullName>
    </submittedName>
</protein>
<feature type="compositionally biased region" description="Polar residues" evidence="1">
    <location>
        <begin position="566"/>
        <end position="578"/>
    </location>
</feature>
<sequence>MAFSFNFHQRQGFDGVMNALQRLEEDPVRLHMERARYDDPPPPYPSSGETTQPASPAEAPVTDEEALLARNRAMLRSWPYGQFDSQTSRERERIEYQLGEERYGRRQTLPFDETADLLANSQNNVRARWVEQGIWKEKWGPAWPKGAKPWDHRWRSSRENTGGPRPFGRWLHEKRPDPKLPSPEPAPEPETEAIRNIFVGLGQEEPNATTEEPGRASTPDVTEAPAATSERDTSASRPYQQFLFQVSKEREWIRDELQFKRSAGTIDIDAMAYKSTKKNWIEDGIWNPAWGELPGTTWLHEDLEDEDERRTSKTQPNVVSNDEQSPRLPSPRSLNSEPTPDVYNDGTNSNNLSTVPEEVDAPSGVIARARGKRKRTKGTSRLPTVKVSPRPAEESAGRVLRSVRSSKVMKPSESGSTVPNTRFRKQDYRMFGPGEKSNLIPQNSTSRTPGGDDTILPPGNEQSSTKRTIRTSRRSSLGLAGSGTSKPKSRIEHQRQPNTRTKNATLQLPSAGALNNTRQRRPTVEDQPIATKVPRRSKRIAAQMRNTPVERERKTAASGESKGRSRSTPHATSTSADSNRIRKRQCSSNGGTQARRQSRS</sequence>
<dbReference type="AlphaFoldDB" id="A0A2V1D6H6"/>
<feature type="compositionally biased region" description="Low complexity" evidence="1">
    <location>
        <begin position="474"/>
        <end position="485"/>
    </location>
</feature>
<feature type="compositionally biased region" description="Pro residues" evidence="1">
    <location>
        <begin position="179"/>
        <end position="188"/>
    </location>
</feature>
<dbReference type="OrthoDB" id="3946172at2759"/>
<feature type="compositionally biased region" description="Polar residues" evidence="1">
    <location>
        <begin position="313"/>
        <end position="323"/>
    </location>
</feature>
<feature type="region of interest" description="Disordered" evidence="1">
    <location>
        <begin position="286"/>
        <end position="600"/>
    </location>
</feature>
<feature type="region of interest" description="Disordered" evidence="1">
    <location>
        <begin position="205"/>
        <end position="238"/>
    </location>
</feature>
<dbReference type="Proteomes" id="UP000244855">
    <property type="component" value="Unassembled WGS sequence"/>
</dbReference>
<gene>
    <name evidence="2" type="ORF">DM02DRAFT_619121</name>
</gene>
<evidence type="ECO:0000313" key="2">
    <source>
        <dbReference type="EMBL" id="PVH93670.1"/>
    </source>
</evidence>
<evidence type="ECO:0000313" key="3">
    <source>
        <dbReference type="Proteomes" id="UP000244855"/>
    </source>
</evidence>
<accession>A0A2V1D6H6</accession>
<feature type="region of interest" description="Disordered" evidence="1">
    <location>
        <begin position="34"/>
        <end position="61"/>
    </location>
</feature>
<feature type="region of interest" description="Disordered" evidence="1">
    <location>
        <begin position="140"/>
        <end position="189"/>
    </location>
</feature>
<feature type="compositionally biased region" description="Polar residues" evidence="1">
    <location>
        <begin position="496"/>
        <end position="517"/>
    </location>
</feature>
<feature type="compositionally biased region" description="Polar residues" evidence="1">
    <location>
        <begin position="586"/>
        <end position="600"/>
    </location>
</feature>
<name>A0A2V1D6H6_9PLEO</name>